<comment type="similarity">
    <text evidence="7">Belongs to the transglycosylase MltG family.</text>
</comment>
<gene>
    <name evidence="7 8" type="primary">mltG</name>
    <name evidence="8" type="ORF">L2A60_16290</name>
</gene>
<evidence type="ECO:0000256" key="3">
    <source>
        <dbReference type="ARBA" id="ARBA00022989"/>
    </source>
</evidence>
<name>A0ABS9E2G7_9PROT</name>
<keyword evidence="9" id="KW-1185">Reference proteome</keyword>
<evidence type="ECO:0000256" key="6">
    <source>
        <dbReference type="ARBA" id="ARBA00023316"/>
    </source>
</evidence>
<evidence type="ECO:0000256" key="1">
    <source>
        <dbReference type="ARBA" id="ARBA00022475"/>
    </source>
</evidence>
<dbReference type="InterPro" id="IPR003770">
    <property type="entry name" value="MLTG-like"/>
</dbReference>
<dbReference type="PANTHER" id="PTHR30518:SF2">
    <property type="entry name" value="ENDOLYTIC MUREIN TRANSGLYCOSYLASE"/>
    <property type="match status" value="1"/>
</dbReference>
<dbReference type="Gene3D" id="3.30.160.60">
    <property type="entry name" value="Classic Zinc Finger"/>
    <property type="match status" value="1"/>
</dbReference>
<evidence type="ECO:0000313" key="9">
    <source>
        <dbReference type="Proteomes" id="UP001521209"/>
    </source>
</evidence>
<dbReference type="RefSeq" id="WP_235705517.1">
    <property type="nucleotide sequence ID" value="NZ_JAKGBZ010000043.1"/>
</dbReference>
<keyword evidence="7" id="KW-0997">Cell inner membrane</keyword>
<keyword evidence="3 7" id="KW-1133">Transmembrane helix</keyword>
<dbReference type="EMBL" id="JAKGBZ010000043">
    <property type="protein sequence ID" value="MCF3948235.1"/>
    <property type="molecule type" value="Genomic_DNA"/>
</dbReference>
<evidence type="ECO:0000256" key="2">
    <source>
        <dbReference type="ARBA" id="ARBA00022692"/>
    </source>
</evidence>
<keyword evidence="2 7" id="KW-0812">Transmembrane</keyword>
<keyword evidence="5 7" id="KW-0456">Lyase</keyword>
<dbReference type="Proteomes" id="UP001521209">
    <property type="component" value="Unassembled WGS sequence"/>
</dbReference>
<dbReference type="PANTHER" id="PTHR30518">
    <property type="entry name" value="ENDOLYTIC MUREIN TRANSGLYCOSYLASE"/>
    <property type="match status" value="1"/>
</dbReference>
<dbReference type="HAMAP" id="MF_02065">
    <property type="entry name" value="MltG"/>
    <property type="match status" value="1"/>
</dbReference>
<evidence type="ECO:0000313" key="8">
    <source>
        <dbReference type="EMBL" id="MCF3948235.1"/>
    </source>
</evidence>
<organism evidence="8 9">
    <name type="scientific">Acidiphilium iwatense</name>
    <dbReference type="NCBI Taxonomy" id="768198"/>
    <lineage>
        <taxon>Bacteria</taxon>
        <taxon>Pseudomonadati</taxon>
        <taxon>Pseudomonadota</taxon>
        <taxon>Alphaproteobacteria</taxon>
        <taxon>Acetobacterales</taxon>
        <taxon>Acidocellaceae</taxon>
        <taxon>Acidiphilium</taxon>
    </lineage>
</organism>
<comment type="catalytic activity">
    <reaction evidence="7">
        <text>a peptidoglycan chain = a peptidoglycan chain with N-acetyl-1,6-anhydromuramyl-[peptide] at the reducing end + a peptidoglycan chain with N-acetylglucosamine at the non-reducing end.</text>
        <dbReference type="EC" id="4.2.2.29"/>
    </reaction>
</comment>
<dbReference type="Pfam" id="PF02618">
    <property type="entry name" value="YceG"/>
    <property type="match status" value="1"/>
</dbReference>
<comment type="caution">
    <text evidence="8">The sequence shown here is derived from an EMBL/GenBank/DDBJ whole genome shotgun (WGS) entry which is preliminary data.</text>
</comment>
<dbReference type="NCBIfam" id="TIGR00247">
    <property type="entry name" value="endolytic transglycosylase MltG"/>
    <property type="match status" value="1"/>
</dbReference>
<accession>A0ABS9E2G7</accession>
<dbReference type="Gene3D" id="3.30.1490.480">
    <property type="entry name" value="Endolytic murein transglycosylase"/>
    <property type="match status" value="1"/>
</dbReference>
<evidence type="ECO:0000256" key="5">
    <source>
        <dbReference type="ARBA" id="ARBA00023239"/>
    </source>
</evidence>
<sequence>MRISGRFILLLWTLVIVLGLAKMAVQESYDGPGALAVTRNVYVPPGGLAAVAQRLEQTGVIRHPLVFEIAAWLTRRQGPVRSGEFRFVAHGSLRRILHTLRFGKPVQHKVTIPEGITATQIAAIIDALPEATGHVAPPAEGSVLPQTYDYTYGTPRPAILARMRRAMRRALAKAWQTRAPNLPLQSAQQALTLASIVQLETPVAAELPKIAGVYENRLRLGMKLQADPTVIFAATDGKATALTHRVDDTDLAVQSLYNTYLHHGLPPGPIAAPGLAAIDAVLHPDATRDLYFVATGKGGHAFARTFSGQLANIAHYRAQPIRHP</sequence>
<protein>
    <recommendedName>
        <fullName evidence="7">Endolytic murein transglycosylase</fullName>
        <ecNumber evidence="7">4.2.2.29</ecNumber>
    </recommendedName>
    <alternativeName>
        <fullName evidence="7">Peptidoglycan lytic transglycosylase</fullName>
    </alternativeName>
    <alternativeName>
        <fullName evidence="7">Peptidoglycan polymerization terminase</fullName>
    </alternativeName>
</protein>
<keyword evidence="4 7" id="KW-0472">Membrane</keyword>
<proteinExistence type="inferred from homology"/>
<comment type="function">
    <text evidence="7">Functions as a peptidoglycan terminase that cleaves nascent peptidoglycan strands endolytically to terminate their elongation.</text>
</comment>
<evidence type="ECO:0000256" key="7">
    <source>
        <dbReference type="HAMAP-Rule" id="MF_02065"/>
    </source>
</evidence>
<reference evidence="8 9" key="1">
    <citation type="submission" date="2022-01" db="EMBL/GenBank/DDBJ databases">
        <authorList>
            <person name="Won M."/>
            <person name="Kim S.-J."/>
            <person name="Kwon S.-W."/>
        </authorList>
    </citation>
    <scope>NUCLEOTIDE SEQUENCE [LARGE SCALE GENOMIC DNA]</scope>
    <source>
        <strain evidence="8 9">KCTC 23505</strain>
    </source>
</reference>
<dbReference type="EC" id="4.2.2.29" evidence="7"/>
<keyword evidence="6 7" id="KW-0961">Cell wall biogenesis/degradation</keyword>
<feature type="site" description="Important for catalytic activity" evidence="7">
    <location>
        <position position="200"/>
    </location>
</feature>
<evidence type="ECO:0000256" key="4">
    <source>
        <dbReference type="ARBA" id="ARBA00023136"/>
    </source>
</evidence>
<keyword evidence="1 7" id="KW-1003">Cell membrane</keyword>
<dbReference type="CDD" id="cd08010">
    <property type="entry name" value="MltG_like"/>
    <property type="match status" value="1"/>
</dbReference>